<keyword evidence="4" id="KW-0210">Decarboxylase</keyword>
<dbReference type="GO" id="GO:0042427">
    <property type="term" value="P:serotonin biosynthetic process"/>
    <property type="evidence" value="ECO:0007669"/>
    <property type="project" value="TreeGrafter"/>
</dbReference>
<dbReference type="InterPro" id="IPR015424">
    <property type="entry name" value="PyrdxlP-dep_Trfase"/>
</dbReference>
<keyword evidence="4" id="KW-0456">Lyase</keyword>
<dbReference type="SUPFAM" id="SSF53383">
    <property type="entry name" value="PLP-dependent transferases"/>
    <property type="match status" value="1"/>
</dbReference>
<dbReference type="Proteomes" id="UP001195483">
    <property type="component" value="Unassembled WGS sequence"/>
</dbReference>
<gene>
    <name evidence="9" type="ORF">CHS0354_040735</name>
</gene>
<sequence length="226" mass="25965">MNDLLTLITKRNKKKKRYSFPIHSNRKCLNLLTQLCASLGTTGSCAFDNLEELGPICELLIKDSTHLVDAFNVDPIYLRHSCEGKLPDYRHCRLAKEFEKMILEDGRFEVVTKVVMGLVCFRLKCSNKVTERLLDEILKDGRIYLIPAFVRNIYFLRLAICAERTTSDDIKFSFQVIKSCTDRLLQKVSLKNGYKHVPVIDIDAPQNLETEEHKYSSDSSTPDVDQ</sequence>
<evidence type="ECO:0000256" key="3">
    <source>
        <dbReference type="ARBA" id="ARBA00022584"/>
    </source>
</evidence>
<reference evidence="9" key="2">
    <citation type="journal article" date="2021" name="Genome Biol. Evol.">
        <title>Developing a high-quality reference genome for a parasitic bivalve with doubly uniparental inheritance (Bivalvia: Unionida).</title>
        <authorList>
            <person name="Smith C.H."/>
        </authorList>
    </citation>
    <scope>NUCLEOTIDE SEQUENCE</scope>
    <source>
        <strain evidence="9">CHS0354</strain>
        <tissue evidence="9">Mantle</tissue>
    </source>
</reference>
<dbReference type="InterPro" id="IPR015422">
    <property type="entry name" value="PyrdxlP-dep_Trfase_small"/>
</dbReference>
<organism evidence="9 10">
    <name type="scientific">Potamilus streckersoni</name>
    <dbReference type="NCBI Taxonomy" id="2493646"/>
    <lineage>
        <taxon>Eukaryota</taxon>
        <taxon>Metazoa</taxon>
        <taxon>Spiralia</taxon>
        <taxon>Lophotrochozoa</taxon>
        <taxon>Mollusca</taxon>
        <taxon>Bivalvia</taxon>
        <taxon>Autobranchia</taxon>
        <taxon>Heteroconchia</taxon>
        <taxon>Palaeoheterodonta</taxon>
        <taxon>Unionida</taxon>
        <taxon>Unionoidea</taxon>
        <taxon>Unionidae</taxon>
        <taxon>Ambleminae</taxon>
        <taxon>Lampsilini</taxon>
        <taxon>Potamilus</taxon>
    </lineage>
</organism>
<name>A0AAE0SL59_9BIVA</name>
<protein>
    <recommendedName>
        <fullName evidence="7">Aromatic-L-amino-acid decarboxylase</fullName>
        <ecNumber evidence="6">4.1.1.28</ecNumber>
    </recommendedName>
    <alternativeName>
        <fullName evidence="8">DOPA decarboxylase</fullName>
    </alternativeName>
</protein>
<keyword evidence="3" id="KW-0127">Catecholamine biosynthesis</keyword>
<dbReference type="EC" id="4.1.1.28" evidence="6"/>
<proteinExistence type="predicted"/>
<evidence type="ECO:0000256" key="2">
    <source>
        <dbReference type="ARBA" id="ARBA00011738"/>
    </source>
</evidence>
<reference evidence="9" key="3">
    <citation type="submission" date="2023-05" db="EMBL/GenBank/DDBJ databases">
        <authorList>
            <person name="Smith C.H."/>
        </authorList>
    </citation>
    <scope>NUCLEOTIDE SEQUENCE</scope>
    <source>
        <strain evidence="9">CHS0354</strain>
        <tissue evidence="9">Mantle</tissue>
    </source>
</reference>
<dbReference type="PANTHER" id="PTHR11999:SF167">
    <property type="entry name" value="AROMATIC-L-AMINO-ACID DECARBOXYLASE"/>
    <property type="match status" value="1"/>
</dbReference>
<evidence type="ECO:0000256" key="4">
    <source>
        <dbReference type="ARBA" id="ARBA00022793"/>
    </source>
</evidence>
<keyword evidence="10" id="KW-1185">Reference proteome</keyword>
<evidence type="ECO:0000256" key="7">
    <source>
        <dbReference type="ARBA" id="ARBA00040968"/>
    </source>
</evidence>
<dbReference type="Gene3D" id="3.90.1150.10">
    <property type="entry name" value="Aspartate Aminotransferase, domain 1"/>
    <property type="match status" value="1"/>
</dbReference>
<comment type="cofactor">
    <cofactor evidence="1">
        <name>pyridoxal 5'-phosphate</name>
        <dbReference type="ChEBI" id="CHEBI:597326"/>
    </cofactor>
</comment>
<dbReference type="GO" id="GO:0004058">
    <property type="term" value="F:aromatic-L-amino-acid decarboxylase activity"/>
    <property type="evidence" value="ECO:0007669"/>
    <property type="project" value="TreeGrafter"/>
</dbReference>
<evidence type="ECO:0000256" key="6">
    <source>
        <dbReference type="ARBA" id="ARBA00038886"/>
    </source>
</evidence>
<keyword evidence="5" id="KW-0663">Pyridoxal phosphate</keyword>
<reference evidence="9" key="1">
    <citation type="journal article" date="2021" name="Genome Biol. Evol.">
        <title>A High-Quality Reference Genome for a Parasitic Bivalve with Doubly Uniparental Inheritance (Bivalvia: Unionida).</title>
        <authorList>
            <person name="Smith C.H."/>
        </authorList>
    </citation>
    <scope>NUCLEOTIDE SEQUENCE</scope>
    <source>
        <strain evidence="9">CHS0354</strain>
    </source>
</reference>
<accession>A0AAE0SL59</accession>
<dbReference type="GO" id="GO:0006584">
    <property type="term" value="P:catecholamine metabolic process"/>
    <property type="evidence" value="ECO:0007669"/>
    <property type="project" value="TreeGrafter"/>
</dbReference>
<dbReference type="EMBL" id="JAEAOA010002342">
    <property type="protein sequence ID" value="KAK3593991.1"/>
    <property type="molecule type" value="Genomic_DNA"/>
</dbReference>
<evidence type="ECO:0000256" key="8">
    <source>
        <dbReference type="ARBA" id="ARBA00041275"/>
    </source>
</evidence>
<dbReference type="GO" id="GO:0019752">
    <property type="term" value="P:carboxylic acid metabolic process"/>
    <property type="evidence" value="ECO:0007669"/>
    <property type="project" value="InterPro"/>
</dbReference>
<evidence type="ECO:0000256" key="5">
    <source>
        <dbReference type="ARBA" id="ARBA00022898"/>
    </source>
</evidence>
<dbReference type="Pfam" id="PF00282">
    <property type="entry name" value="Pyridoxal_deC"/>
    <property type="match status" value="1"/>
</dbReference>
<dbReference type="InterPro" id="IPR010977">
    <property type="entry name" value="Aromatic_deC"/>
</dbReference>
<dbReference type="GO" id="GO:0030170">
    <property type="term" value="F:pyridoxal phosphate binding"/>
    <property type="evidence" value="ECO:0007669"/>
    <property type="project" value="InterPro"/>
</dbReference>
<dbReference type="AlphaFoldDB" id="A0AAE0SL59"/>
<comment type="caution">
    <text evidence="9">The sequence shown here is derived from an EMBL/GenBank/DDBJ whole genome shotgun (WGS) entry which is preliminary data.</text>
</comment>
<comment type="subunit">
    <text evidence="2">Homodimer.</text>
</comment>
<evidence type="ECO:0000313" key="10">
    <source>
        <dbReference type="Proteomes" id="UP001195483"/>
    </source>
</evidence>
<dbReference type="GO" id="GO:0005737">
    <property type="term" value="C:cytoplasm"/>
    <property type="evidence" value="ECO:0007669"/>
    <property type="project" value="TreeGrafter"/>
</dbReference>
<evidence type="ECO:0000256" key="1">
    <source>
        <dbReference type="ARBA" id="ARBA00001933"/>
    </source>
</evidence>
<evidence type="ECO:0000313" key="9">
    <source>
        <dbReference type="EMBL" id="KAK3593991.1"/>
    </source>
</evidence>
<dbReference type="InterPro" id="IPR002129">
    <property type="entry name" value="PyrdxlP-dep_de-COase"/>
</dbReference>
<dbReference type="PANTHER" id="PTHR11999">
    <property type="entry name" value="GROUP II PYRIDOXAL-5-PHOSPHATE DECARBOXYLASE"/>
    <property type="match status" value="1"/>
</dbReference>